<keyword evidence="2" id="KW-0805">Transcription regulation</keyword>
<evidence type="ECO:0000256" key="2">
    <source>
        <dbReference type="ARBA" id="ARBA00023015"/>
    </source>
</evidence>
<dbReference type="Gene3D" id="3.40.190.10">
    <property type="entry name" value="Periplasmic binding protein-like II"/>
    <property type="match status" value="2"/>
</dbReference>
<proteinExistence type="inferred from homology"/>
<dbReference type="GO" id="GO:0032993">
    <property type="term" value="C:protein-DNA complex"/>
    <property type="evidence" value="ECO:0007669"/>
    <property type="project" value="TreeGrafter"/>
</dbReference>
<dbReference type="AlphaFoldDB" id="A0A411YYI9"/>
<dbReference type="PANTHER" id="PTHR30346">
    <property type="entry name" value="TRANSCRIPTIONAL DUAL REGULATOR HCAR-RELATED"/>
    <property type="match status" value="1"/>
</dbReference>
<organism evidence="6 7">
    <name type="scientific">Pseudotabrizicola alkalilacus</name>
    <dbReference type="NCBI Taxonomy" id="2305252"/>
    <lineage>
        <taxon>Bacteria</taxon>
        <taxon>Pseudomonadati</taxon>
        <taxon>Pseudomonadota</taxon>
        <taxon>Alphaproteobacteria</taxon>
        <taxon>Rhodobacterales</taxon>
        <taxon>Paracoccaceae</taxon>
        <taxon>Pseudotabrizicola</taxon>
    </lineage>
</organism>
<dbReference type="InterPro" id="IPR036388">
    <property type="entry name" value="WH-like_DNA-bd_sf"/>
</dbReference>
<dbReference type="Proteomes" id="UP000284547">
    <property type="component" value="Unassembled WGS sequence"/>
</dbReference>
<name>A0A411YYI9_9RHOB</name>
<evidence type="ECO:0000313" key="6">
    <source>
        <dbReference type="EMBL" id="RGP35779.1"/>
    </source>
</evidence>
<dbReference type="FunFam" id="1.10.10.10:FF:000001">
    <property type="entry name" value="LysR family transcriptional regulator"/>
    <property type="match status" value="1"/>
</dbReference>
<evidence type="ECO:0000313" key="7">
    <source>
        <dbReference type="Proteomes" id="UP000284547"/>
    </source>
</evidence>
<dbReference type="InterPro" id="IPR036390">
    <property type="entry name" value="WH_DNA-bd_sf"/>
</dbReference>
<dbReference type="Gene3D" id="1.10.10.10">
    <property type="entry name" value="Winged helix-like DNA-binding domain superfamily/Winged helix DNA-binding domain"/>
    <property type="match status" value="1"/>
</dbReference>
<dbReference type="InterPro" id="IPR000847">
    <property type="entry name" value="LysR_HTH_N"/>
</dbReference>
<evidence type="ECO:0000256" key="4">
    <source>
        <dbReference type="ARBA" id="ARBA00023163"/>
    </source>
</evidence>
<dbReference type="Pfam" id="PF00126">
    <property type="entry name" value="HTH_1"/>
    <property type="match status" value="1"/>
</dbReference>
<dbReference type="GO" id="GO:0003700">
    <property type="term" value="F:DNA-binding transcription factor activity"/>
    <property type="evidence" value="ECO:0007669"/>
    <property type="project" value="InterPro"/>
</dbReference>
<dbReference type="EMBL" id="QWEY01000012">
    <property type="protein sequence ID" value="RGP35779.1"/>
    <property type="molecule type" value="Genomic_DNA"/>
</dbReference>
<dbReference type="PANTHER" id="PTHR30346:SF0">
    <property type="entry name" value="HCA OPERON TRANSCRIPTIONAL ACTIVATOR HCAR"/>
    <property type="match status" value="1"/>
</dbReference>
<evidence type="ECO:0000256" key="3">
    <source>
        <dbReference type="ARBA" id="ARBA00023125"/>
    </source>
</evidence>
<feature type="domain" description="HTH lysR-type" evidence="5">
    <location>
        <begin position="5"/>
        <end position="63"/>
    </location>
</feature>
<dbReference type="GO" id="GO:0003677">
    <property type="term" value="F:DNA binding"/>
    <property type="evidence" value="ECO:0007669"/>
    <property type="project" value="UniProtKB-KW"/>
</dbReference>
<reference evidence="6 7" key="1">
    <citation type="submission" date="2018-08" db="EMBL/GenBank/DDBJ databases">
        <title>Flavobacterium tibetense sp. nov., isolated from a wetland YonghuCo on Tibetan Plateau.</title>
        <authorList>
            <person name="Phurbu D."/>
            <person name="Lu H."/>
            <person name="Xing P."/>
        </authorList>
    </citation>
    <scope>NUCLEOTIDE SEQUENCE [LARGE SCALE GENOMIC DNA]</scope>
    <source>
        <strain evidence="6 7">DJC</strain>
    </source>
</reference>
<dbReference type="OrthoDB" id="8679465at2"/>
<dbReference type="InterPro" id="IPR005119">
    <property type="entry name" value="LysR_subst-bd"/>
</dbReference>
<gene>
    <name evidence="6" type="ORF">D1012_18500</name>
</gene>
<accession>A0A411YYI9</accession>
<protein>
    <submittedName>
        <fullName evidence="6">LysR family transcriptional regulator</fullName>
    </submittedName>
</protein>
<dbReference type="SUPFAM" id="SSF46785">
    <property type="entry name" value="Winged helix' DNA-binding domain"/>
    <property type="match status" value="1"/>
</dbReference>
<sequence>MPLRFTLRQLEYLVAVGDAGSIAVAAERVNVSSPSISAAIAHLEHEFGLQLFVRRHAQGLSLTSAGRQVCDHARQILAQAGQLNDLAGSITQTVQGRLHVGGLITFAQVILPQLRRSFTDLHPQVEFHQSEGDQPDLYDGLRQARLDAALGYDLDIPADLDFAPLASLTPYAVLAVTHPLAGNETVTPQDLAPYPMVLLDLPLSADYFLSCFHAAGLKPRIVERTRDMGVMQSLVGQGFGYSIANIRPWSDRSPDGQPLRFVPLTGGVRPMQLGLILTMGAQSSLTMRAFVAHCHQELTPEKVRSLRPAIDPGAA</sequence>
<keyword evidence="3" id="KW-0238">DNA-binding</keyword>
<comment type="similarity">
    <text evidence="1">Belongs to the LysR transcriptional regulatory family.</text>
</comment>
<comment type="caution">
    <text evidence="6">The sequence shown here is derived from an EMBL/GenBank/DDBJ whole genome shotgun (WGS) entry which is preliminary data.</text>
</comment>
<dbReference type="PROSITE" id="PS50931">
    <property type="entry name" value="HTH_LYSR"/>
    <property type="match status" value="1"/>
</dbReference>
<dbReference type="RefSeq" id="WP_118155606.1">
    <property type="nucleotide sequence ID" value="NZ_QWEY01000012.1"/>
</dbReference>
<dbReference type="SUPFAM" id="SSF53850">
    <property type="entry name" value="Periplasmic binding protein-like II"/>
    <property type="match status" value="1"/>
</dbReference>
<keyword evidence="7" id="KW-1185">Reference proteome</keyword>
<evidence type="ECO:0000259" key="5">
    <source>
        <dbReference type="PROSITE" id="PS50931"/>
    </source>
</evidence>
<dbReference type="Pfam" id="PF03466">
    <property type="entry name" value="LysR_substrate"/>
    <property type="match status" value="1"/>
</dbReference>
<keyword evidence="4" id="KW-0804">Transcription</keyword>
<dbReference type="PRINTS" id="PR00039">
    <property type="entry name" value="HTHLYSR"/>
</dbReference>
<evidence type="ECO:0000256" key="1">
    <source>
        <dbReference type="ARBA" id="ARBA00009437"/>
    </source>
</evidence>